<accession>A0A4Q9PH65</accession>
<dbReference type="Proteomes" id="UP000292082">
    <property type="component" value="Unassembled WGS sequence"/>
</dbReference>
<proteinExistence type="predicted"/>
<keyword evidence="3" id="KW-1185">Reference proteome</keyword>
<feature type="compositionally biased region" description="Basic residues" evidence="1">
    <location>
        <begin position="215"/>
        <end position="224"/>
    </location>
</feature>
<sequence length="363" mass="39319">MDLNTLSLPSTSNSVNEGVRIPQRHSNHRLATLLGISEDEDGGMYDAPICVPDSIYTDEDDDLAQLGGVAETLVAKTRAPSFGGHDVSDEQALIGGPDGVKARGKGNVRQRLAGFMPFRRRKAASTTLFGRAMLPSRVPEGSSSHRDPSEDWDAIQHDTGGSGGGGEQTAEDAETATHDEGFHSAGSATGQWMTFPTLVTPIKAQSFSAPTTPRRSPRSARSRHTPGSAKSWLSELSASSELSAMSSLRRKTAKRKARLSLEPNPQMKSMKKSIQLLGPEAAGVVARGTDVSPNKLRYIDFGRQMRDYMRRYIVATEDERKEADLCDDTDESEKATLERGDKRFATARSTTSQNVCHIPGSNE</sequence>
<gene>
    <name evidence="2" type="ORF">BD310DRAFT_970581</name>
</gene>
<feature type="compositionally biased region" description="Basic residues" evidence="1">
    <location>
        <begin position="248"/>
        <end position="258"/>
    </location>
</feature>
<dbReference type="EMBL" id="ML145232">
    <property type="protein sequence ID" value="TBU52907.1"/>
    <property type="molecule type" value="Genomic_DNA"/>
</dbReference>
<protein>
    <submittedName>
        <fullName evidence="2">Uncharacterized protein</fullName>
    </submittedName>
</protein>
<name>A0A4Q9PH65_9APHY</name>
<feature type="region of interest" description="Disordered" evidence="1">
    <location>
        <begin position="204"/>
        <end position="264"/>
    </location>
</feature>
<reference evidence="2 3" key="1">
    <citation type="submission" date="2019-01" db="EMBL/GenBank/DDBJ databases">
        <title>Draft genome sequences of three monokaryotic isolates of the white-rot basidiomycete fungus Dichomitus squalens.</title>
        <authorList>
            <consortium name="DOE Joint Genome Institute"/>
            <person name="Lopez S.C."/>
            <person name="Andreopoulos B."/>
            <person name="Pangilinan J."/>
            <person name="Lipzen A."/>
            <person name="Riley R."/>
            <person name="Ahrendt S."/>
            <person name="Ng V."/>
            <person name="Barry K."/>
            <person name="Daum C."/>
            <person name="Grigoriev I.V."/>
            <person name="Hilden K.S."/>
            <person name="Makela M.R."/>
            <person name="de Vries R.P."/>
        </authorList>
    </citation>
    <scope>NUCLEOTIDE SEQUENCE [LARGE SCALE GENOMIC DNA]</scope>
    <source>
        <strain evidence="2 3">CBS 464.89</strain>
    </source>
</reference>
<evidence type="ECO:0000313" key="2">
    <source>
        <dbReference type="EMBL" id="TBU52907.1"/>
    </source>
</evidence>
<evidence type="ECO:0000256" key="1">
    <source>
        <dbReference type="SAM" id="MobiDB-lite"/>
    </source>
</evidence>
<evidence type="ECO:0000313" key="3">
    <source>
        <dbReference type="Proteomes" id="UP000292082"/>
    </source>
</evidence>
<feature type="compositionally biased region" description="Low complexity" evidence="1">
    <location>
        <begin position="225"/>
        <end position="247"/>
    </location>
</feature>
<feature type="region of interest" description="Disordered" evidence="1">
    <location>
        <begin position="129"/>
        <end position="188"/>
    </location>
</feature>
<dbReference type="AlphaFoldDB" id="A0A4Q9PH65"/>
<organism evidence="2 3">
    <name type="scientific">Dichomitus squalens</name>
    <dbReference type="NCBI Taxonomy" id="114155"/>
    <lineage>
        <taxon>Eukaryota</taxon>
        <taxon>Fungi</taxon>
        <taxon>Dikarya</taxon>
        <taxon>Basidiomycota</taxon>
        <taxon>Agaricomycotina</taxon>
        <taxon>Agaricomycetes</taxon>
        <taxon>Polyporales</taxon>
        <taxon>Polyporaceae</taxon>
        <taxon>Dichomitus</taxon>
    </lineage>
</organism>